<dbReference type="GO" id="GO:0004497">
    <property type="term" value="F:monooxygenase activity"/>
    <property type="evidence" value="ECO:0007669"/>
    <property type="project" value="UniProtKB-KW"/>
</dbReference>
<dbReference type="InterPro" id="IPR001128">
    <property type="entry name" value="Cyt_P450"/>
</dbReference>
<evidence type="ECO:0000313" key="10">
    <source>
        <dbReference type="Proteomes" id="UP000568380"/>
    </source>
</evidence>
<keyword evidence="6 7" id="KW-0503">Monooxygenase</keyword>
<evidence type="ECO:0000256" key="4">
    <source>
        <dbReference type="ARBA" id="ARBA00023002"/>
    </source>
</evidence>
<dbReference type="InterPro" id="IPR036396">
    <property type="entry name" value="Cyt_P450_sf"/>
</dbReference>
<dbReference type="PANTHER" id="PTHR46696:SF6">
    <property type="entry name" value="P450, PUTATIVE (EUROFUNG)-RELATED"/>
    <property type="match status" value="1"/>
</dbReference>
<evidence type="ECO:0000256" key="8">
    <source>
        <dbReference type="SAM" id="MobiDB-lite"/>
    </source>
</evidence>
<dbReference type="InterPro" id="IPR002397">
    <property type="entry name" value="Cyt_P450_B"/>
</dbReference>
<dbReference type="AlphaFoldDB" id="A0A7W8A667"/>
<dbReference type="FunFam" id="1.10.630.10:FF:000018">
    <property type="entry name" value="Cytochrome P450 monooxygenase"/>
    <property type="match status" value="1"/>
</dbReference>
<name>A0A7W8A667_9ACTN</name>
<keyword evidence="10" id="KW-1185">Reference proteome</keyword>
<dbReference type="Proteomes" id="UP000568380">
    <property type="component" value="Unassembled WGS sequence"/>
</dbReference>
<dbReference type="PROSITE" id="PS00086">
    <property type="entry name" value="CYTOCHROME_P450"/>
    <property type="match status" value="1"/>
</dbReference>
<comment type="similarity">
    <text evidence="1 7">Belongs to the cytochrome P450 family.</text>
</comment>
<keyword evidence="3 7" id="KW-0479">Metal-binding</keyword>
<evidence type="ECO:0000256" key="3">
    <source>
        <dbReference type="ARBA" id="ARBA00022723"/>
    </source>
</evidence>
<dbReference type="RefSeq" id="WP_184966753.1">
    <property type="nucleotide sequence ID" value="NZ_JACHIN010000008.1"/>
</dbReference>
<dbReference type="CDD" id="cd11031">
    <property type="entry name" value="Cyp158A-like"/>
    <property type="match status" value="1"/>
</dbReference>
<dbReference type="PRINTS" id="PR00359">
    <property type="entry name" value="BP450"/>
</dbReference>
<protein>
    <submittedName>
        <fullName evidence="9">Cytochrome P450</fullName>
    </submittedName>
</protein>
<proteinExistence type="inferred from homology"/>
<keyword evidence="2 7" id="KW-0349">Heme</keyword>
<feature type="region of interest" description="Disordered" evidence="8">
    <location>
        <begin position="1"/>
        <end position="20"/>
    </location>
</feature>
<dbReference type="SUPFAM" id="SSF48264">
    <property type="entry name" value="Cytochrome P450"/>
    <property type="match status" value="1"/>
</dbReference>
<keyword evidence="5 7" id="KW-0408">Iron</keyword>
<comment type="caution">
    <text evidence="9">The sequence shown here is derived from an EMBL/GenBank/DDBJ whole genome shotgun (WGS) entry which is preliminary data.</text>
</comment>
<keyword evidence="4 7" id="KW-0560">Oxidoreductase</keyword>
<evidence type="ECO:0000256" key="5">
    <source>
        <dbReference type="ARBA" id="ARBA00023004"/>
    </source>
</evidence>
<reference evidence="9 10" key="1">
    <citation type="submission" date="2020-08" db="EMBL/GenBank/DDBJ databases">
        <title>Genomic Encyclopedia of Type Strains, Phase IV (KMG-IV): sequencing the most valuable type-strain genomes for metagenomic binning, comparative biology and taxonomic classification.</title>
        <authorList>
            <person name="Goeker M."/>
        </authorList>
    </citation>
    <scope>NUCLEOTIDE SEQUENCE [LARGE SCALE GENOMIC DNA]</scope>
    <source>
        <strain evidence="9 10">DSM 45385</strain>
    </source>
</reference>
<dbReference type="GO" id="GO:0005506">
    <property type="term" value="F:iron ion binding"/>
    <property type="evidence" value="ECO:0007669"/>
    <property type="project" value="InterPro"/>
</dbReference>
<dbReference type="Pfam" id="PF00067">
    <property type="entry name" value="p450"/>
    <property type="match status" value="1"/>
</dbReference>
<dbReference type="Gene3D" id="1.10.630.10">
    <property type="entry name" value="Cytochrome P450"/>
    <property type="match status" value="1"/>
</dbReference>
<evidence type="ECO:0000313" key="9">
    <source>
        <dbReference type="EMBL" id="MBB5080347.1"/>
    </source>
</evidence>
<evidence type="ECO:0000256" key="1">
    <source>
        <dbReference type="ARBA" id="ARBA00010617"/>
    </source>
</evidence>
<accession>A0A7W8A667</accession>
<dbReference type="InterPro" id="IPR017972">
    <property type="entry name" value="Cyt_P450_CS"/>
</dbReference>
<evidence type="ECO:0000256" key="6">
    <source>
        <dbReference type="ARBA" id="ARBA00023033"/>
    </source>
</evidence>
<organism evidence="9 10">
    <name type="scientific">Nonomuraea endophytica</name>
    <dbReference type="NCBI Taxonomy" id="714136"/>
    <lineage>
        <taxon>Bacteria</taxon>
        <taxon>Bacillati</taxon>
        <taxon>Actinomycetota</taxon>
        <taxon>Actinomycetes</taxon>
        <taxon>Streptosporangiales</taxon>
        <taxon>Streptosporangiaceae</taxon>
        <taxon>Nonomuraea</taxon>
    </lineage>
</organism>
<dbReference type="GO" id="GO:0016705">
    <property type="term" value="F:oxidoreductase activity, acting on paired donors, with incorporation or reduction of molecular oxygen"/>
    <property type="evidence" value="ECO:0007669"/>
    <property type="project" value="InterPro"/>
</dbReference>
<gene>
    <name evidence="9" type="ORF">HNR40_005834</name>
</gene>
<dbReference type="PANTHER" id="PTHR46696">
    <property type="entry name" value="P450, PUTATIVE (EUROFUNG)-RELATED"/>
    <property type="match status" value="1"/>
</dbReference>
<dbReference type="GO" id="GO:0020037">
    <property type="term" value="F:heme binding"/>
    <property type="evidence" value="ECO:0007669"/>
    <property type="project" value="InterPro"/>
</dbReference>
<sequence length="378" mass="39981">MRNLPFERPAPFGPTPVHDELRRTGPIARVVTADGQPAWVVVGAALARQVLSDARFTMAPPGTPEGPASLLSDGAPHARLRRLLSRAFTPRNLERLRPAVTTLAGELVADLRKAGPGSDLVSIVGRPLPLGVTSHMLGISVTDRERFYTWADAASGITGGGEGFERAWGELTAYFPSLIAAKRADPGPDLLSEVIAVRDAEDGRLSDEELLTTAISLVFGGYLTVANTLSIGIVHLGQAGGLARIEDVPTAVEEMLRYSAGLHGEAFARYARTDIDLDGVRLAAGDQVLVRLEAANQDPDLIPDPARFDPARTPNPHLAFGHGPHHCIGAALGRMELVAVVGALAEQLPGLRPACAPEDVPWTGNPLDNGPASLPVTW</sequence>
<dbReference type="EMBL" id="JACHIN010000008">
    <property type="protein sequence ID" value="MBB5080347.1"/>
    <property type="molecule type" value="Genomic_DNA"/>
</dbReference>
<evidence type="ECO:0000256" key="2">
    <source>
        <dbReference type="ARBA" id="ARBA00022617"/>
    </source>
</evidence>
<evidence type="ECO:0000256" key="7">
    <source>
        <dbReference type="RuleBase" id="RU000461"/>
    </source>
</evidence>